<sequence length="132" mass="15276">MSLFDILGYSEIDWKSTSRTCQLLGDMLIPWHSKKQAFVAISIVEAKFVGATSCFVELLRMHQHLQYYGFKFDNIPIRCSNTSAISLTKNHVQYSRSKHIGPRHHFIRDHIQNGSIIVENVSTKEQLYDIFT</sequence>
<comment type="caution">
    <text evidence="1">The sequence shown here is derived from an EMBL/GenBank/DDBJ whole genome shotgun (WGS) entry which is preliminary data.</text>
</comment>
<protein>
    <submittedName>
        <fullName evidence="1">Uncharacterized protein</fullName>
    </submittedName>
</protein>
<keyword evidence="2" id="KW-1185">Reference proteome</keyword>
<accession>A0ACB9KYD8</accession>
<dbReference type="Proteomes" id="UP001057402">
    <property type="component" value="Chromosome 12"/>
</dbReference>
<proteinExistence type="predicted"/>
<gene>
    <name evidence="1" type="ORF">MLD38_037907</name>
</gene>
<evidence type="ECO:0000313" key="1">
    <source>
        <dbReference type="EMBL" id="KAI4302123.1"/>
    </source>
</evidence>
<dbReference type="EMBL" id="CM042891">
    <property type="protein sequence ID" value="KAI4302123.1"/>
    <property type="molecule type" value="Genomic_DNA"/>
</dbReference>
<reference evidence="2" key="1">
    <citation type="journal article" date="2023" name="Front. Plant Sci.">
        <title>Chromosomal-level genome assembly of Melastoma candidum provides insights into trichome evolution.</title>
        <authorList>
            <person name="Zhong Y."/>
            <person name="Wu W."/>
            <person name="Sun C."/>
            <person name="Zou P."/>
            <person name="Liu Y."/>
            <person name="Dai S."/>
            <person name="Zhou R."/>
        </authorList>
    </citation>
    <scope>NUCLEOTIDE SEQUENCE [LARGE SCALE GENOMIC DNA]</scope>
</reference>
<organism evidence="1 2">
    <name type="scientific">Melastoma candidum</name>
    <dbReference type="NCBI Taxonomy" id="119954"/>
    <lineage>
        <taxon>Eukaryota</taxon>
        <taxon>Viridiplantae</taxon>
        <taxon>Streptophyta</taxon>
        <taxon>Embryophyta</taxon>
        <taxon>Tracheophyta</taxon>
        <taxon>Spermatophyta</taxon>
        <taxon>Magnoliopsida</taxon>
        <taxon>eudicotyledons</taxon>
        <taxon>Gunneridae</taxon>
        <taxon>Pentapetalae</taxon>
        <taxon>rosids</taxon>
        <taxon>malvids</taxon>
        <taxon>Myrtales</taxon>
        <taxon>Melastomataceae</taxon>
        <taxon>Melastomatoideae</taxon>
        <taxon>Melastomateae</taxon>
        <taxon>Melastoma</taxon>
    </lineage>
</organism>
<evidence type="ECO:0000313" key="2">
    <source>
        <dbReference type="Proteomes" id="UP001057402"/>
    </source>
</evidence>
<name>A0ACB9KYD8_9MYRT</name>